<dbReference type="UniPathway" id="UPA00060">
    <property type="reaction ID" value="UER00139"/>
</dbReference>
<dbReference type="Gene3D" id="3.40.1190.20">
    <property type="match status" value="1"/>
</dbReference>
<evidence type="ECO:0000256" key="8">
    <source>
        <dbReference type="ARBA" id="ARBA00022777"/>
    </source>
</evidence>
<keyword evidence="7" id="KW-0547">Nucleotide-binding</keyword>
<dbReference type="SUPFAM" id="SSF53613">
    <property type="entry name" value="Ribokinase-like"/>
    <property type="match status" value="1"/>
</dbReference>
<evidence type="ECO:0000313" key="12">
    <source>
        <dbReference type="EMBL" id="ATF26541.1"/>
    </source>
</evidence>
<dbReference type="InterPro" id="IPR000417">
    <property type="entry name" value="Hyethyz_kinase"/>
</dbReference>
<keyword evidence="8" id="KW-0418">Kinase</keyword>
<keyword evidence="6" id="KW-0479">Metal-binding</keyword>
<dbReference type="EMBL" id="CP023483">
    <property type="protein sequence ID" value="ATF26541.1"/>
    <property type="molecule type" value="Genomic_DNA"/>
</dbReference>
<comment type="pathway">
    <text evidence="3">Cofactor biosynthesis; thiamine diphosphate biosynthesis; 4-methyl-5-(2-phosphoethyl)-thiazole from 5-(2-hydroxyethyl)-4-methylthiazole: step 1/1.</text>
</comment>
<keyword evidence="11" id="KW-0784">Thiamine biosynthesis</keyword>
<dbReference type="Proteomes" id="UP000243591">
    <property type="component" value="Chromosome"/>
</dbReference>
<evidence type="ECO:0000256" key="5">
    <source>
        <dbReference type="ARBA" id="ARBA00022679"/>
    </source>
</evidence>
<evidence type="ECO:0000256" key="10">
    <source>
        <dbReference type="ARBA" id="ARBA00022842"/>
    </source>
</evidence>
<sequence>MSDVPEIFEKESSRDQAVILKMTEMTPEKLATMIKLGKEANRYKVPLLLEPIAVGESIEQFHSFQELIKYLSFDVIIADFTTILALSGRKSMGDGLEIIRENEQLLAEIANVYQSVIIVEAETVFISAGASLIENDAVQAKGFNLALMTAKYLADGEQEVSAIQHALSFIE</sequence>
<dbReference type="Pfam" id="PF02110">
    <property type="entry name" value="HK"/>
    <property type="match status" value="1"/>
</dbReference>
<protein>
    <recommendedName>
        <fullName evidence="4">hydroxyethylthiazole kinase</fullName>
        <ecNumber evidence="4">2.7.1.50</ecNumber>
    </recommendedName>
</protein>
<evidence type="ECO:0000256" key="1">
    <source>
        <dbReference type="ARBA" id="ARBA00001771"/>
    </source>
</evidence>
<comment type="catalytic activity">
    <reaction evidence="1">
        <text>5-(2-hydroxyethyl)-4-methylthiazole + ATP = 4-methyl-5-(2-phosphooxyethyl)-thiazole + ADP + H(+)</text>
        <dbReference type="Rhea" id="RHEA:24212"/>
        <dbReference type="ChEBI" id="CHEBI:15378"/>
        <dbReference type="ChEBI" id="CHEBI:17957"/>
        <dbReference type="ChEBI" id="CHEBI:30616"/>
        <dbReference type="ChEBI" id="CHEBI:58296"/>
        <dbReference type="ChEBI" id="CHEBI:456216"/>
        <dbReference type="EC" id="2.7.1.50"/>
    </reaction>
</comment>
<organism evidence="12 13">
    <name type="scientific">Brochothrix thermosphacta</name>
    <name type="common">Microbacterium thermosphactum</name>
    <dbReference type="NCBI Taxonomy" id="2756"/>
    <lineage>
        <taxon>Bacteria</taxon>
        <taxon>Bacillati</taxon>
        <taxon>Bacillota</taxon>
        <taxon>Bacilli</taxon>
        <taxon>Bacillales</taxon>
        <taxon>Listeriaceae</taxon>
        <taxon>Brochothrix</taxon>
    </lineage>
</organism>
<name>A0A1D2LY53_BROTH</name>
<proteinExistence type="predicted"/>
<evidence type="ECO:0000256" key="7">
    <source>
        <dbReference type="ARBA" id="ARBA00022741"/>
    </source>
</evidence>
<keyword evidence="5" id="KW-0808">Transferase</keyword>
<dbReference type="GO" id="GO:0009229">
    <property type="term" value="P:thiamine diphosphate biosynthetic process"/>
    <property type="evidence" value="ECO:0007669"/>
    <property type="project" value="UniProtKB-UniPathway"/>
</dbReference>
<keyword evidence="9" id="KW-0067">ATP-binding</keyword>
<dbReference type="GO" id="GO:0000287">
    <property type="term" value="F:magnesium ion binding"/>
    <property type="evidence" value="ECO:0007669"/>
    <property type="project" value="InterPro"/>
</dbReference>
<reference evidence="12 13" key="1">
    <citation type="submission" date="2017-09" db="EMBL/GenBank/DDBJ databases">
        <title>Complete Genome Sequences of Two Strains of the Meat Spoilage Bacterium Brochothrix thermosphacta Isolated from Ground Chicken.</title>
        <authorList>
            <person name="Paoli G.C."/>
            <person name="Wijey C."/>
            <person name="Chen C.-Y."/>
            <person name="Nguyen L."/>
            <person name="Yan X."/>
            <person name="Irwin P.L."/>
        </authorList>
    </citation>
    <scope>NUCLEOTIDE SEQUENCE [LARGE SCALE GENOMIC DNA]</scope>
    <source>
        <strain evidence="12 13">BI</strain>
    </source>
</reference>
<dbReference type="GO" id="GO:0009228">
    <property type="term" value="P:thiamine biosynthetic process"/>
    <property type="evidence" value="ECO:0007669"/>
    <property type="project" value="UniProtKB-KW"/>
</dbReference>
<evidence type="ECO:0000256" key="2">
    <source>
        <dbReference type="ARBA" id="ARBA00001946"/>
    </source>
</evidence>
<evidence type="ECO:0000256" key="3">
    <source>
        <dbReference type="ARBA" id="ARBA00004868"/>
    </source>
</evidence>
<dbReference type="AlphaFoldDB" id="A0A1D2LY53"/>
<evidence type="ECO:0000256" key="6">
    <source>
        <dbReference type="ARBA" id="ARBA00022723"/>
    </source>
</evidence>
<accession>A0A1D2LY53</accession>
<dbReference type="GO" id="GO:0005524">
    <property type="term" value="F:ATP binding"/>
    <property type="evidence" value="ECO:0007669"/>
    <property type="project" value="UniProtKB-KW"/>
</dbReference>
<keyword evidence="13" id="KW-1185">Reference proteome</keyword>
<evidence type="ECO:0000256" key="9">
    <source>
        <dbReference type="ARBA" id="ARBA00022840"/>
    </source>
</evidence>
<gene>
    <name evidence="12" type="ORF">CNY62_09140</name>
</gene>
<dbReference type="KEGG" id="bths:CNY62_09140"/>
<evidence type="ECO:0000256" key="11">
    <source>
        <dbReference type="ARBA" id="ARBA00022977"/>
    </source>
</evidence>
<evidence type="ECO:0000313" key="13">
    <source>
        <dbReference type="Proteomes" id="UP000243591"/>
    </source>
</evidence>
<dbReference type="STRING" id="2756.BFR44_08160"/>
<dbReference type="GO" id="GO:0004417">
    <property type="term" value="F:hydroxyethylthiazole kinase activity"/>
    <property type="evidence" value="ECO:0007669"/>
    <property type="project" value="UniProtKB-EC"/>
</dbReference>
<keyword evidence="10" id="KW-0460">Magnesium</keyword>
<dbReference type="InterPro" id="IPR029056">
    <property type="entry name" value="Ribokinase-like"/>
</dbReference>
<dbReference type="EC" id="2.7.1.50" evidence="4"/>
<evidence type="ECO:0000256" key="4">
    <source>
        <dbReference type="ARBA" id="ARBA00012129"/>
    </source>
</evidence>
<comment type="cofactor">
    <cofactor evidence="2">
        <name>Mg(2+)</name>
        <dbReference type="ChEBI" id="CHEBI:18420"/>
    </cofactor>
</comment>